<sequence length="119" mass="13574">MRYAGERRMDDNNAIQLLVPGVESIEFPAVIASMAEQKKETSLRSMYEKPLQDILSRQGSSGITLADIYGGSEVVEEFWENPDVCRRRTPFASENDKWNIPLSKCSLIQTKNYVEIEDQ</sequence>
<organism evidence="1">
    <name type="scientific">Thalassionema nitzschioides</name>
    <dbReference type="NCBI Taxonomy" id="33649"/>
    <lineage>
        <taxon>Eukaryota</taxon>
        <taxon>Sar</taxon>
        <taxon>Stramenopiles</taxon>
        <taxon>Ochrophyta</taxon>
        <taxon>Bacillariophyta</taxon>
        <taxon>Fragilariophyceae</taxon>
        <taxon>Fragilariophycidae</taxon>
        <taxon>Thalassionemales</taxon>
        <taxon>Thalassionemataceae</taxon>
        <taxon>Thalassionema</taxon>
    </lineage>
</organism>
<dbReference type="EMBL" id="HBFY01007740">
    <property type="protein sequence ID" value="CAD8966004.1"/>
    <property type="molecule type" value="Transcribed_RNA"/>
</dbReference>
<gene>
    <name evidence="1" type="ORF">TNIT0693_LOCUS2864</name>
</gene>
<proteinExistence type="predicted"/>
<accession>A0A7S1E5S5</accession>
<name>A0A7S1E5S5_9STRA</name>
<reference evidence="1" key="1">
    <citation type="submission" date="2021-01" db="EMBL/GenBank/DDBJ databases">
        <authorList>
            <person name="Corre E."/>
            <person name="Pelletier E."/>
            <person name="Niang G."/>
            <person name="Scheremetjew M."/>
            <person name="Finn R."/>
            <person name="Kale V."/>
            <person name="Holt S."/>
            <person name="Cochrane G."/>
            <person name="Meng A."/>
            <person name="Brown T."/>
            <person name="Cohen L."/>
        </authorList>
    </citation>
    <scope>NUCLEOTIDE SEQUENCE</scope>
</reference>
<dbReference type="AlphaFoldDB" id="A0A7S1E5S5"/>
<evidence type="ECO:0000313" key="1">
    <source>
        <dbReference type="EMBL" id="CAD8966004.1"/>
    </source>
</evidence>
<protein>
    <submittedName>
        <fullName evidence="1">Uncharacterized protein</fullName>
    </submittedName>
</protein>